<keyword evidence="2" id="KW-1185">Reference proteome</keyword>
<dbReference type="AlphaFoldDB" id="A0A9N8D907"/>
<gene>
    <name evidence="1" type="ORF">SEMRO_36_G022710.1</name>
</gene>
<comment type="caution">
    <text evidence="1">The sequence shown here is derived from an EMBL/GenBank/DDBJ whole genome shotgun (WGS) entry which is preliminary data.</text>
</comment>
<sequence length="286" mass="32789">MDDLHKMKTSLDRGVPCPSLIDFWKAYQACPEELQTIQMKKAKRFVQEAIIIAHKHFSRYTSKSLLPAALLTENGIPDVIASIITEREYIPSGIYCYSEVHGKRLINLRLFHDFVKRSVMSNKEQDTAYAPMALHIADFRLKNVHLKLSEKEEEDEATYSQSHQDNDAQHFKHERLQTLEDQAKATLHKNKKQNAKQKNTGVERTLKILGLFPFGKLVKKLHHDALRVELMHRGCTEEEVAGWGVTDRKNKLKALEKLRVKEDGKEAVNNSKLGFKVLSSASFPDN</sequence>
<protein>
    <submittedName>
        <fullName evidence="1">Uncharacterized protein</fullName>
    </submittedName>
</protein>
<name>A0A9N8D907_9STRA</name>
<evidence type="ECO:0000313" key="2">
    <source>
        <dbReference type="Proteomes" id="UP001153069"/>
    </source>
</evidence>
<dbReference type="EMBL" id="CAICTM010000036">
    <property type="protein sequence ID" value="CAB9498339.1"/>
    <property type="molecule type" value="Genomic_DNA"/>
</dbReference>
<evidence type="ECO:0000313" key="1">
    <source>
        <dbReference type="EMBL" id="CAB9498339.1"/>
    </source>
</evidence>
<reference evidence="1" key="1">
    <citation type="submission" date="2020-06" db="EMBL/GenBank/DDBJ databases">
        <authorList>
            <consortium name="Plant Systems Biology data submission"/>
        </authorList>
    </citation>
    <scope>NUCLEOTIDE SEQUENCE</scope>
    <source>
        <strain evidence="1">D6</strain>
    </source>
</reference>
<dbReference type="Proteomes" id="UP001153069">
    <property type="component" value="Unassembled WGS sequence"/>
</dbReference>
<organism evidence="1 2">
    <name type="scientific">Seminavis robusta</name>
    <dbReference type="NCBI Taxonomy" id="568900"/>
    <lineage>
        <taxon>Eukaryota</taxon>
        <taxon>Sar</taxon>
        <taxon>Stramenopiles</taxon>
        <taxon>Ochrophyta</taxon>
        <taxon>Bacillariophyta</taxon>
        <taxon>Bacillariophyceae</taxon>
        <taxon>Bacillariophycidae</taxon>
        <taxon>Naviculales</taxon>
        <taxon>Naviculaceae</taxon>
        <taxon>Seminavis</taxon>
    </lineage>
</organism>
<accession>A0A9N8D907</accession>
<proteinExistence type="predicted"/>